<accession>A0A225VQ05</accession>
<dbReference type="EMBL" id="NBNE01003634">
    <property type="protein sequence ID" value="OWZ07194.1"/>
    <property type="molecule type" value="Genomic_DNA"/>
</dbReference>
<comment type="caution">
    <text evidence="1">The sequence shown here is derived from an EMBL/GenBank/DDBJ whole genome shotgun (WGS) entry which is preliminary data.</text>
</comment>
<protein>
    <submittedName>
        <fullName evidence="1">Uncharacterized protein</fullName>
    </submittedName>
</protein>
<dbReference type="Proteomes" id="UP000198211">
    <property type="component" value="Unassembled WGS sequence"/>
</dbReference>
<dbReference type="AlphaFoldDB" id="A0A225VQ05"/>
<name>A0A225VQ05_9STRA</name>
<keyword evidence="2" id="KW-1185">Reference proteome</keyword>
<evidence type="ECO:0000313" key="1">
    <source>
        <dbReference type="EMBL" id="OWZ07194.1"/>
    </source>
</evidence>
<sequence length="219" mass="24553">SSSDSEPLAENVRPRPKWIRVWNSLLNTDSTSGGHYDLSHTTHNMRTILTKCKSAMCAWVKAECGCRYKINTCESTQFITVGQEGIHCMENQCDITSPRTAKGLTSEMKTIVHDALQQNTGIAPHVVFGRICSKIAGPPPLESQVQGYMRRWRDKNRDDSMAPVIEICSESMFERVQTIEQSGGALLVFCDPKWENNQYEPKIGDASDCSPFRIGQTSY</sequence>
<evidence type="ECO:0000313" key="2">
    <source>
        <dbReference type="Proteomes" id="UP000198211"/>
    </source>
</evidence>
<proteinExistence type="predicted"/>
<feature type="non-terminal residue" evidence="1">
    <location>
        <position position="1"/>
    </location>
</feature>
<organism evidence="1 2">
    <name type="scientific">Phytophthora megakarya</name>
    <dbReference type="NCBI Taxonomy" id="4795"/>
    <lineage>
        <taxon>Eukaryota</taxon>
        <taxon>Sar</taxon>
        <taxon>Stramenopiles</taxon>
        <taxon>Oomycota</taxon>
        <taxon>Peronosporomycetes</taxon>
        <taxon>Peronosporales</taxon>
        <taxon>Peronosporaceae</taxon>
        <taxon>Phytophthora</taxon>
    </lineage>
</organism>
<gene>
    <name evidence="1" type="ORF">PHMEG_00020443</name>
</gene>
<reference evidence="2" key="1">
    <citation type="submission" date="2017-03" db="EMBL/GenBank/DDBJ databases">
        <title>Phytopthora megakarya and P. palmivora, two closely related causual agents of cacao black pod achieved similar genome size and gene model numbers by different mechanisms.</title>
        <authorList>
            <person name="Ali S."/>
            <person name="Shao J."/>
            <person name="Larry D.J."/>
            <person name="Kronmiller B."/>
            <person name="Shen D."/>
            <person name="Strem M.D."/>
            <person name="Melnick R.L."/>
            <person name="Guiltinan M.J."/>
            <person name="Tyler B.M."/>
            <person name="Meinhardt L.W."/>
            <person name="Bailey B.A."/>
        </authorList>
    </citation>
    <scope>NUCLEOTIDE SEQUENCE [LARGE SCALE GENOMIC DNA]</scope>
    <source>
        <strain evidence="2">zdho120</strain>
    </source>
</reference>
<dbReference type="OrthoDB" id="144090at2759"/>